<dbReference type="InterPro" id="IPR036291">
    <property type="entry name" value="NAD(P)-bd_dom_sf"/>
</dbReference>
<dbReference type="InterPro" id="IPR051164">
    <property type="entry name" value="NmrA-like_oxidored"/>
</dbReference>
<protein>
    <submittedName>
        <fullName evidence="4">NmrA-domain-containing protein</fullName>
    </submittedName>
</protein>
<evidence type="ECO:0000256" key="2">
    <source>
        <dbReference type="ARBA" id="ARBA00022857"/>
    </source>
</evidence>
<evidence type="ECO:0000313" key="5">
    <source>
        <dbReference type="Proteomes" id="UP000799444"/>
    </source>
</evidence>
<dbReference type="InterPro" id="IPR008030">
    <property type="entry name" value="NmrA-like"/>
</dbReference>
<evidence type="ECO:0000259" key="3">
    <source>
        <dbReference type="Pfam" id="PF05368"/>
    </source>
</evidence>
<dbReference type="PANTHER" id="PTHR42748">
    <property type="entry name" value="NITROGEN METABOLITE REPRESSION PROTEIN NMRA FAMILY MEMBER"/>
    <property type="match status" value="1"/>
</dbReference>
<proteinExistence type="inferred from homology"/>
<dbReference type="Gene3D" id="3.40.50.720">
    <property type="entry name" value="NAD(P)-binding Rossmann-like Domain"/>
    <property type="match status" value="1"/>
</dbReference>
<dbReference type="Pfam" id="PF05368">
    <property type="entry name" value="NmrA"/>
    <property type="match status" value="1"/>
</dbReference>
<comment type="caution">
    <text evidence="4">The sequence shown here is derived from an EMBL/GenBank/DDBJ whole genome shotgun (WGS) entry which is preliminary data.</text>
</comment>
<feature type="domain" description="NmrA-like" evidence="3">
    <location>
        <begin position="2"/>
        <end position="297"/>
    </location>
</feature>
<dbReference type="GO" id="GO:0005634">
    <property type="term" value="C:nucleus"/>
    <property type="evidence" value="ECO:0007669"/>
    <property type="project" value="TreeGrafter"/>
</dbReference>
<dbReference type="Proteomes" id="UP000799444">
    <property type="component" value="Unassembled WGS sequence"/>
</dbReference>
<accession>A0A9P4UWZ6</accession>
<keyword evidence="5" id="KW-1185">Reference proteome</keyword>
<dbReference type="SUPFAM" id="SSF51735">
    <property type="entry name" value="NAD(P)-binding Rossmann-fold domains"/>
    <property type="match status" value="1"/>
</dbReference>
<reference evidence="4" key="1">
    <citation type="journal article" date="2020" name="Stud. Mycol.">
        <title>101 Dothideomycetes genomes: a test case for predicting lifestyles and emergence of pathogens.</title>
        <authorList>
            <person name="Haridas S."/>
            <person name="Albert R."/>
            <person name="Binder M."/>
            <person name="Bloem J."/>
            <person name="Labutti K."/>
            <person name="Salamov A."/>
            <person name="Andreopoulos B."/>
            <person name="Baker S."/>
            <person name="Barry K."/>
            <person name="Bills G."/>
            <person name="Bluhm B."/>
            <person name="Cannon C."/>
            <person name="Castanera R."/>
            <person name="Culley D."/>
            <person name="Daum C."/>
            <person name="Ezra D."/>
            <person name="Gonzalez J."/>
            <person name="Henrissat B."/>
            <person name="Kuo A."/>
            <person name="Liang C."/>
            <person name="Lipzen A."/>
            <person name="Lutzoni F."/>
            <person name="Magnuson J."/>
            <person name="Mondo S."/>
            <person name="Nolan M."/>
            <person name="Ohm R."/>
            <person name="Pangilinan J."/>
            <person name="Park H.-J."/>
            <person name="Ramirez L."/>
            <person name="Alfaro M."/>
            <person name="Sun H."/>
            <person name="Tritt A."/>
            <person name="Yoshinaga Y."/>
            <person name="Zwiers L.-H."/>
            <person name="Turgeon B."/>
            <person name="Goodwin S."/>
            <person name="Spatafora J."/>
            <person name="Crous P."/>
            <person name="Grigoriev I."/>
        </authorList>
    </citation>
    <scope>NUCLEOTIDE SEQUENCE</scope>
    <source>
        <strain evidence="4">CBS 125425</strain>
    </source>
</reference>
<sequence length="331" mass="37624">MQRTVVTINSNGRQSASFVRVASAVGWQVRAQMRDMNGLVAEELSELPNVTIYVGKLEDRKFLDDLFRGAQCAFINTTHWGDEVAIGRSLADSAKKAGIQHFIYSSMPDHAVFEKNWRGLPLWAPKFTVEQFIRQIGLPATFVYCGIYHNNFTGLDFPLFRMENQPDGSFVWQAPFHPNQALPWLDSEHDIGPAVFQLFKEGPRKWNGKRVPLAFEMLTPMQACKAFSRGLGRPVHYRRGPIVINVPTPTGYREHLSALEDTLAEKAAPYFGPDLEKDCPGVALQLWEGNRDMEEYAREVFPTEEAANGLTWMEEVEKPQREIELDFQVNC</sequence>
<evidence type="ECO:0000256" key="1">
    <source>
        <dbReference type="ARBA" id="ARBA00006328"/>
    </source>
</evidence>
<dbReference type="PANTHER" id="PTHR42748:SF5">
    <property type="entry name" value="NITROGEN METABOLITE REPRESSION PROTEIN NMRA"/>
    <property type="match status" value="1"/>
</dbReference>
<keyword evidence="2" id="KW-0521">NADP</keyword>
<gene>
    <name evidence="4" type="ORF">EJ04DRAFT_538805</name>
</gene>
<comment type="similarity">
    <text evidence="1">Belongs to the NmrA-type oxidoreductase family.</text>
</comment>
<dbReference type="OrthoDB" id="5356836at2759"/>
<dbReference type="Gene3D" id="3.90.25.10">
    <property type="entry name" value="UDP-galactose 4-epimerase, domain 1"/>
    <property type="match status" value="1"/>
</dbReference>
<evidence type="ECO:0000313" key="4">
    <source>
        <dbReference type="EMBL" id="KAF2727695.1"/>
    </source>
</evidence>
<dbReference type="AlphaFoldDB" id="A0A9P4UWZ6"/>
<name>A0A9P4UWZ6_9PLEO</name>
<organism evidence="4 5">
    <name type="scientific">Polyplosphaeria fusca</name>
    <dbReference type="NCBI Taxonomy" id="682080"/>
    <lineage>
        <taxon>Eukaryota</taxon>
        <taxon>Fungi</taxon>
        <taxon>Dikarya</taxon>
        <taxon>Ascomycota</taxon>
        <taxon>Pezizomycotina</taxon>
        <taxon>Dothideomycetes</taxon>
        <taxon>Pleosporomycetidae</taxon>
        <taxon>Pleosporales</taxon>
        <taxon>Tetraplosphaeriaceae</taxon>
        <taxon>Polyplosphaeria</taxon>
    </lineage>
</organism>
<dbReference type="EMBL" id="ML996317">
    <property type="protein sequence ID" value="KAF2727695.1"/>
    <property type="molecule type" value="Genomic_DNA"/>
</dbReference>